<feature type="domain" description="Glycosyl hydrolases family 39 N-terminal catalytic" evidence="4">
    <location>
        <begin position="83"/>
        <end position="274"/>
    </location>
</feature>
<dbReference type="Pfam" id="PF01229">
    <property type="entry name" value="Glyco_hydro_39"/>
    <property type="match status" value="1"/>
</dbReference>
<evidence type="ECO:0000259" key="4">
    <source>
        <dbReference type="Pfam" id="PF01229"/>
    </source>
</evidence>
<evidence type="ECO:0000256" key="1">
    <source>
        <dbReference type="ARBA" id="ARBA00008875"/>
    </source>
</evidence>
<organism evidence="5 6">
    <name type="scientific">Cohnella endophytica</name>
    <dbReference type="NCBI Taxonomy" id="2419778"/>
    <lineage>
        <taxon>Bacteria</taxon>
        <taxon>Bacillati</taxon>
        <taxon>Bacillota</taxon>
        <taxon>Bacilli</taxon>
        <taxon>Bacillales</taxon>
        <taxon>Paenibacillaceae</taxon>
        <taxon>Cohnella</taxon>
    </lineage>
</organism>
<dbReference type="InterPro" id="IPR049166">
    <property type="entry name" value="GH39_cat"/>
</dbReference>
<evidence type="ECO:0000313" key="5">
    <source>
        <dbReference type="EMBL" id="RKP45423.1"/>
    </source>
</evidence>
<dbReference type="Proteomes" id="UP000282076">
    <property type="component" value="Unassembled WGS sequence"/>
</dbReference>
<evidence type="ECO:0000256" key="2">
    <source>
        <dbReference type="ARBA" id="ARBA00022801"/>
    </source>
</evidence>
<comment type="caution">
    <text evidence="5">The sequence shown here is derived from an EMBL/GenBank/DDBJ whole genome shotgun (WGS) entry which is preliminary data.</text>
</comment>
<reference evidence="5 6" key="1">
    <citation type="submission" date="2018-10" db="EMBL/GenBank/DDBJ databases">
        <title>Cohnella sp. M2MS4P-1, whole genome shotgun sequence.</title>
        <authorList>
            <person name="Tuo L."/>
        </authorList>
    </citation>
    <scope>NUCLEOTIDE SEQUENCE [LARGE SCALE GENOMIC DNA]</scope>
    <source>
        <strain evidence="5 6">M2MS4P-1</strain>
    </source>
</reference>
<dbReference type="PANTHER" id="PTHR12631:SF10">
    <property type="entry name" value="BETA-XYLOSIDASE-LIKE PROTEIN-RELATED"/>
    <property type="match status" value="1"/>
</dbReference>
<dbReference type="EMBL" id="RBZM01000015">
    <property type="protein sequence ID" value="RKP45423.1"/>
    <property type="molecule type" value="Genomic_DNA"/>
</dbReference>
<evidence type="ECO:0000256" key="3">
    <source>
        <dbReference type="ARBA" id="ARBA00023295"/>
    </source>
</evidence>
<evidence type="ECO:0000313" key="6">
    <source>
        <dbReference type="Proteomes" id="UP000282076"/>
    </source>
</evidence>
<proteinExistence type="inferred from homology"/>
<dbReference type="AlphaFoldDB" id="A0A494XCW7"/>
<name>A0A494XCW7_9BACL</name>
<gene>
    <name evidence="5" type="ORF">D7Z26_25535</name>
</gene>
<sequence>MLLPSGKRLRPRGRFRFLGFGGQRLYYRTDAERRWRLDVPLGGKTMADLILHSDRKTSPLKRVHGVNNGPVCYGSLMDVSVYYEKAGIPLVRLHDTNWPNPGEVDIHTIFRDMSRDENDPDSYDFSRTDEYIASVLATGAKIVYRLGESIEHTKVKYYVHPPADMDKWARICVNIVRHYNEGWANGFHYDIRYWEIWNEPDNPDRQCMWSGTPEQYYDLYRIAATAIKAHDSSLKVGGQAATMVNMPFTEGFVAYCREHGLPLDFFTWHTYADDPGQIRTNALKARKLLDDAGYIRTESHLNEWNYMRADEGANDEIWRQLWKPGGETFRRNLFERQKNEEGASFIAAVFAMLQDTPVDEANYYDGQPHELYSGLFDAYCIPQKSYRVFEKFESLSAYPNRAEVSVCAEGLYALAMTSEKGQSVLWVSNFGGESREYTVELEGSAAAHSTFAEWELLDRSRDFGVVEPASLKNGRVELHLPRHSVLVLRFGSPAVGGKAAE</sequence>
<comment type="similarity">
    <text evidence="1">Belongs to the glycosyl hydrolase 39 family.</text>
</comment>
<dbReference type="GO" id="GO:0004553">
    <property type="term" value="F:hydrolase activity, hydrolyzing O-glycosyl compounds"/>
    <property type="evidence" value="ECO:0007669"/>
    <property type="project" value="TreeGrafter"/>
</dbReference>
<keyword evidence="2" id="KW-0378">Hydrolase</keyword>
<dbReference type="Gene3D" id="3.20.20.80">
    <property type="entry name" value="Glycosidases"/>
    <property type="match status" value="1"/>
</dbReference>
<keyword evidence="3" id="KW-0326">Glycosidase</keyword>
<accession>A0A494XCW7</accession>
<dbReference type="InterPro" id="IPR051923">
    <property type="entry name" value="Glycosyl_Hydrolase_39"/>
</dbReference>
<dbReference type="SUPFAM" id="SSF51445">
    <property type="entry name" value="(Trans)glycosidases"/>
    <property type="match status" value="1"/>
</dbReference>
<protein>
    <recommendedName>
        <fullName evidence="4">Glycosyl hydrolases family 39 N-terminal catalytic domain-containing protein</fullName>
    </recommendedName>
</protein>
<dbReference type="InterPro" id="IPR017853">
    <property type="entry name" value="GH"/>
</dbReference>
<dbReference type="PANTHER" id="PTHR12631">
    <property type="entry name" value="ALPHA-L-IDURONIDASE"/>
    <property type="match status" value="1"/>
</dbReference>
<keyword evidence="6" id="KW-1185">Reference proteome</keyword>